<accession>A0A8J3G3H9</accession>
<proteinExistence type="predicted"/>
<gene>
    <name evidence="1" type="ORF">GCM10009069_30290</name>
</gene>
<dbReference type="Proteomes" id="UP000634004">
    <property type="component" value="Unassembled WGS sequence"/>
</dbReference>
<reference evidence="1" key="1">
    <citation type="journal article" date="2014" name="Int. J. Syst. Evol. Microbiol.">
        <title>Complete genome sequence of Corynebacterium casei LMG S-19264T (=DSM 44701T), isolated from a smear-ripened cheese.</title>
        <authorList>
            <consortium name="US DOE Joint Genome Institute (JGI-PGF)"/>
            <person name="Walter F."/>
            <person name="Albersmeier A."/>
            <person name="Kalinowski J."/>
            <person name="Ruckert C."/>
        </authorList>
    </citation>
    <scope>NUCLEOTIDE SEQUENCE</scope>
    <source>
        <strain evidence="1">KCTC 32513</strain>
    </source>
</reference>
<organism evidence="1 2">
    <name type="scientific">Algimonas arctica</name>
    <dbReference type="NCBI Taxonomy" id="1479486"/>
    <lineage>
        <taxon>Bacteria</taxon>
        <taxon>Pseudomonadati</taxon>
        <taxon>Pseudomonadota</taxon>
        <taxon>Alphaproteobacteria</taxon>
        <taxon>Maricaulales</taxon>
        <taxon>Robiginitomaculaceae</taxon>
        <taxon>Algimonas</taxon>
    </lineage>
</organism>
<dbReference type="AlphaFoldDB" id="A0A8J3G3H9"/>
<evidence type="ECO:0000313" key="2">
    <source>
        <dbReference type="Proteomes" id="UP000634004"/>
    </source>
</evidence>
<reference evidence="1" key="2">
    <citation type="submission" date="2020-09" db="EMBL/GenBank/DDBJ databases">
        <authorList>
            <person name="Sun Q."/>
            <person name="Kim S."/>
        </authorList>
    </citation>
    <scope>NUCLEOTIDE SEQUENCE</scope>
    <source>
        <strain evidence="1">KCTC 32513</strain>
    </source>
</reference>
<sequence>MGLDFSVPAAPAKLDEHEAALYVFQTMADRTLPDCEHRECRYRNAEAEDYMFQFAAYTMSRMVVPEDDPLWREYGPILVDAYLDRNFFYGPEPDPHQYKVRGASVPDPRHKKGLWLKACDEEVEFRKTMRSCKQDDMGKDWYRRFELEHLIYPNVDADYLAFCIIRSDDPEAALTDELVDAIEWPRFLHRFKKEDTRSLFTI</sequence>
<keyword evidence="2" id="KW-1185">Reference proteome</keyword>
<comment type="caution">
    <text evidence="1">The sequence shown here is derived from an EMBL/GenBank/DDBJ whole genome shotgun (WGS) entry which is preliminary data.</text>
</comment>
<dbReference type="EMBL" id="BMZH01000034">
    <property type="protein sequence ID" value="GHB05985.1"/>
    <property type="molecule type" value="Genomic_DNA"/>
</dbReference>
<name>A0A8J3G3H9_9PROT</name>
<evidence type="ECO:0000313" key="1">
    <source>
        <dbReference type="EMBL" id="GHB05985.1"/>
    </source>
</evidence>
<protein>
    <submittedName>
        <fullName evidence="1">Uncharacterized protein</fullName>
    </submittedName>
</protein>